<keyword evidence="1" id="KW-0695">RNA-directed DNA polymerase</keyword>
<evidence type="ECO:0000256" key="1">
    <source>
        <dbReference type="RuleBase" id="RU365061"/>
    </source>
</evidence>
<keyword evidence="1" id="KW-0548">Nucleotidyltransferase</keyword>
<dbReference type="GeneID" id="98142632"/>
<keyword evidence="4" id="KW-1185">Reference proteome</keyword>
<dbReference type="EC" id="2.7.7.49" evidence="1"/>
<protein>
    <recommendedName>
        <fullName evidence="1">Telomerase reverse transcriptase</fullName>
        <ecNumber evidence="1">2.7.7.49</ecNumber>
    </recommendedName>
    <alternativeName>
        <fullName evidence="1">Telomerase catalytic subunit</fullName>
    </alternativeName>
</protein>
<organism evidence="3 4">
    <name type="scientific">Aspergillus lucknowensis</name>
    <dbReference type="NCBI Taxonomy" id="176173"/>
    <lineage>
        <taxon>Eukaryota</taxon>
        <taxon>Fungi</taxon>
        <taxon>Dikarya</taxon>
        <taxon>Ascomycota</taxon>
        <taxon>Pezizomycotina</taxon>
        <taxon>Eurotiomycetes</taxon>
        <taxon>Eurotiomycetidae</taxon>
        <taxon>Eurotiales</taxon>
        <taxon>Aspergillaceae</taxon>
        <taxon>Aspergillus</taxon>
        <taxon>Aspergillus subgen. Nidulantes</taxon>
    </lineage>
</organism>
<keyword evidence="1" id="KW-0460">Magnesium</keyword>
<dbReference type="PANTHER" id="PTHR12066">
    <property type="entry name" value="TELOMERASE REVERSE TRANSCRIPTASE"/>
    <property type="match status" value="1"/>
</dbReference>
<sequence length="258" mass="28435">MGKKRKRPVKAKQAPREPPSQRQSTKSTSRHLSPASNAAEISHPVISQYYRQVVTLREYLLQRIPHSSKSRRRRIAGVRSDNAGNASPSTAPSANETDLAHLLDTTLVGVWAELSPPRSQARRRDFIAYTQTRAETQTGTDTGPASPQAEIVDFVISSLFTRGGHLYQRTQHLLSHGFQRASDFHSKLLPCSIMGIEARFPNKNAQILKQAPWTDVLALLGGNGEEIMLGLLLDCGIFAAVDVKRGVYYQLSGAPTIL</sequence>
<comment type="subcellular location">
    <subcellularLocation>
        <location evidence="1">Nucleus</location>
    </subcellularLocation>
    <subcellularLocation>
        <location evidence="1">Chromosome</location>
        <location evidence="1">Telomere</location>
    </subcellularLocation>
</comment>
<keyword evidence="1" id="KW-0539">Nucleus</keyword>
<dbReference type="PANTHER" id="PTHR12066:SF0">
    <property type="entry name" value="TELOMERASE REVERSE TRANSCRIPTASE"/>
    <property type="match status" value="1"/>
</dbReference>
<name>A0ABR4L875_9EURO</name>
<dbReference type="Proteomes" id="UP001610432">
    <property type="component" value="Unassembled WGS sequence"/>
</dbReference>
<comment type="catalytic activity">
    <reaction evidence="1">
        <text>DNA(n) + a 2'-deoxyribonucleoside 5'-triphosphate = DNA(n+1) + diphosphate</text>
        <dbReference type="Rhea" id="RHEA:22508"/>
        <dbReference type="Rhea" id="RHEA-COMP:17339"/>
        <dbReference type="Rhea" id="RHEA-COMP:17340"/>
        <dbReference type="ChEBI" id="CHEBI:33019"/>
        <dbReference type="ChEBI" id="CHEBI:61560"/>
        <dbReference type="ChEBI" id="CHEBI:173112"/>
        <dbReference type="EC" id="2.7.7.49"/>
    </reaction>
</comment>
<keyword evidence="1" id="KW-0779">Telomere</keyword>
<evidence type="ECO:0000256" key="2">
    <source>
        <dbReference type="SAM" id="MobiDB-lite"/>
    </source>
</evidence>
<evidence type="ECO:0000313" key="3">
    <source>
        <dbReference type="EMBL" id="KAL2860670.1"/>
    </source>
</evidence>
<feature type="compositionally biased region" description="Polar residues" evidence="2">
    <location>
        <begin position="82"/>
        <end position="95"/>
    </location>
</feature>
<comment type="function">
    <text evidence="1">Telomerase is a ribonucleoprotein enzyme essential for the replication of chromosome termini in most eukaryotes. It elongates telomeres. It is a reverse transcriptase that adds simple sequence repeats to chromosome ends by copying a template sequence within the RNA component of the enzyme.</text>
</comment>
<dbReference type="InterPro" id="IPR003545">
    <property type="entry name" value="Telomerase_RT"/>
</dbReference>
<gene>
    <name evidence="3" type="ORF">BJX67DRAFT_334279</name>
</gene>
<keyword evidence="1" id="KW-0158">Chromosome</keyword>
<accession>A0ABR4L875</accession>
<reference evidence="3 4" key="1">
    <citation type="submission" date="2024-07" db="EMBL/GenBank/DDBJ databases">
        <title>Section-level genome sequencing and comparative genomics of Aspergillus sections Usti and Cavernicolus.</title>
        <authorList>
            <consortium name="Lawrence Berkeley National Laboratory"/>
            <person name="Nybo J.L."/>
            <person name="Vesth T.C."/>
            <person name="Theobald S."/>
            <person name="Frisvad J.C."/>
            <person name="Larsen T.O."/>
            <person name="Kjaerboelling I."/>
            <person name="Rothschild-Mancinelli K."/>
            <person name="Lyhne E.K."/>
            <person name="Kogle M.E."/>
            <person name="Barry K."/>
            <person name="Clum A."/>
            <person name="Na H."/>
            <person name="Ledsgaard L."/>
            <person name="Lin J."/>
            <person name="Lipzen A."/>
            <person name="Kuo A."/>
            <person name="Riley R."/>
            <person name="Mondo S."/>
            <person name="Labutti K."/>
            <person name="Haridas S."/>
            <person name="Pangalinan J."/>
            <person name="Salamov A.A."/>
            <person name="Simmons B.A."/>
            <person name="Magnuson J.K."/>
            <person name="Chen J."/>
            <person name="Drula E."/>
            <person name="Henrissat B."/>
            <person name="Wiebenga A."/>
            <person name="Lubbers R.J."/>
            <person name="Gomes A.C."/>
            <person name="Macurrencykelacurrency M.R."/>
            <person name="Stajich J."/>
            <person name="Grigoriev I.V."/>
            <person name="Mortensen U.H."/>
            <person name="De Vries R.P."/>
            <person name="Baker S.E."/>
            <person name="Andersen M.R."/>
        </authorList>
    </citation>
    <scope>NUCLEOTIDE SEQUENCE [LARGE SCALE GENOMIC DNA]</scope>
    <source>
        <strain evidence="3 4">CBS 449.75</strain>
    </source>
</reference>
<feature type="compositionally biased region" description="Basic residues" evidence="2">
    <location>
        <begin position="1"/>
        <end position="10"/>
    </location>
</feature>
<keyword evidence="1" id="KW-0808">Transferase</keyword>
<dbReference type="EMBL" id="JBFXLQ010000090">
    <property type="protein sequence ID" value="KAL2860670.1"/>
    <property type="molecule type" value="Genomic_DNA"/>
</dbReference>
<feature type="compositionally biased region" description="Polar residues" evidence="2">
    <location>
        <begin position="20"/>
        <end position="36"/>
    </location>
</feature>
<proteinExistence type="inferred from homology"/>
<dbReference type="RefSeq" id="XP_070880564.1">
    <property type="nucleotide sequence ID" value="XM_071027560.1"/>
</dbReference>
<evidence type="ECO:0000313" key="4">
    <source>
        <dbReference type="Proteomes" id="UP001610432"/>
    </source>
</evidence>
<feature type="region of interest" description="Disordered" evidence="2">
    <location>
        <begin position="67"/>
        <end position="95"/>
    </location>
</feature>
<feature type="compositionally biased region" description="Basic residues" evidence="2">
    <location>
        <begin position="67"/>
        <end position="76"/>
    </location>
</feature>
<keyword evidence="1" id="KW-0479">Metal-binding</keyword>
<comment type="similarity">
    <text evidence="1">Belongs to the reverse transcriptase family. Telomerase subfamily.</text>
</comment>
<feature type="region of interest" description="Disordered" evidence="2">
    <location>
        <begin position="1"/>
        <end position="39"/>
    </location>
</feature>
<comment type="caution">
    <text evidence="3">The sequence shown here is derived from an EMBL/GenBank/DDBJ whole genome shotgun (WGS) entry which is preliminary data.</text>
</comment>